<dbReference type="GO" id="GO:0008270">
    <property type="term" value="F:zinc ion binding"/>
    <property type="evidence" value="ECO:0007669"/>
    <property type="project" value="UniProtKB-KW"/>
</dbReference>
<dbReference type="Gene3D" id="1.20.120.1080">
    <property type="match status" value="1"/>
</dbReference>
<dbReference type="SMART" id="SM00490">
    <property type="entry name" value="HELICc"/>
    <property type="match status" value="1"/>
</dbReference>
<dbReference type="SMART" id="SM00647">
    <property type="entry name" value="IBR"/>
    <property type="match status" value="2"/>
</dbReference>
<dbReference type="InterPro" id="IPR017907">
    <property type="entry name" value="Znf_RING_CS"/>
</dbReference>
<dbReference type="InterPro" id="IPR013083">
    <property type="entry name" value="Znf_RING/FYVE/PHD"/>
</dbReference>
<feature type="compositionally biased region" description="Polar residues" evidence="14">
    <location>
        <begin position="239"/>
        <end position="263"/>
    </location>
</feature>
<name>A0A8X7BHS7_TRICX</name>
<feature type="domain" description="Helicase ATP-binding" evidence="16">
    <location>
        <begin position="1046"/>
        <end position="1209"/>
    </location>
</feature>
<feature type="compositionally biased region" description="Basic and acidic residues" evidence="14">
    <location>
        <begin position="647"/>
        <end position="667"/>
    </location>
</feature>
<feature type="region of interest" description="Disordered" evidence="14">
    <location>
        <begin position="563"/>
        <end position="615"/>
    </location>
</feature>
<feature type="compositionally biased region" description="Polar residues" evidence="14">
    <location>
        <begin position="286"/>
        <end position="301"/>
    </location>
</feature>
<keyword evidence="3" id="KW-0677">Repeat</keyword>
<evidence type="ECO:0000259" key="15">
    <source>
        <dbReference type="PROSITE" id="PS50089"/>
    </source>
</evidence>
<evidence type="ECO:0000259" key="17">
    <source>
        <dbReference type="PROSITE" id="PS51194"/>
    </source>
</evidence>
<dbReference type="InterPro" id="IPR001841">
    <property type="entry name" value="Znf_RING"/>
</dbReference>
<feature type="compositionally biased region" description="Polar residues" evidence="14">
    <location>
        <begin position="591"/>
        <end position="607"/>
    </location>
</feature>
<dbReference type="PROSITE" id="PS50089">
    <property type="entry name" value="ZF_RING_2"/>
    <property type="match status" value="1"/>
</dbReference>
<dbReference type="SUPFAM" id="SSF52540">
    <property type="entry name" value="P-loop containing nucleoside triphosphate hydrolases"/>
    <property type="match status" value="1"/>
</dbReference>
<feature type="region of interest" description="Disordered" evidence="14">
    <location>
        <begin position="647"/>
        <end position="673"/>
    </location>
</feature>
<feature type="domain" description="RING-type" evidence="15">
    <location>
        <begin position="2263"/>
        <end position="2302"/>
    </location>
</feature>
<dbReference type="InterPro" id="IPR014001">
    <property type="entry name" value="Helicase_ATP-bd"/>
</dbReference>
<dbReference type="Pfam" id="PF22191">
    <property type="entry name" value="IBR_1"/>
    <property type="match status" value="1"/>
</dbReference>
<dbReference type="SMART" id="SM00847">
    <property type="entry name" value="HA2"/>
    <property type="match status" value="1"/>
</dbReference>
<keyword evidence="6" id="KW-0833">Ubl conjugation pathway</keyword>
<feature type="compositionally biased region" description="Basic and acidic residues" evidence="14">
    <location>
        <begin position="370"/>
        <end position="380"/>
    </location>
</feature>
<dbReference type="InterPro" id="IPR007502">
    <property type="entry name" value="Helicase-assoc_dom"/>
</dbReference>
<dbReference type="Pfam" id="PF07717">
    <property type="entry name" value="OB_NTP_bind"/>
    <property type="match status" value="1"/>
</dbReference>
<feature type="region of interest" description="Disordered" evidence="14">
    <location>
        <begin position="1"/>
        <end position="77"/>
    </location>
</feature>
<gene>
    <name evidence="19" type="primary">At5g10370</name>
    <name evidence="19" type="ORF">TNCV_1629231</name>
</gene>
<feature type="coiled-coil region" evidence="13">
    <location>
        <begin position="879"/>
        <end position="906"/>
    </location>
</feature>
<feature type="region of interest" description="Disordered" evidence="14">
    <location>
        <begin position="356"/>
        <end position="505"/>
    </location>
</feature>
<dbReference type="GO" id="GO:0016740">
    <property type="term" value="F:transferase activity"/>
    <property type="evidence" value="ECO:0007669"/>
    <property type="project" value="UniProtKB-KW"/>
</dbReference>
<dbReference type="Proteomes" id="UP000887159">
    <property type="component" value="Unassembled WGS sequence"/>
</dbReference>
<keyword evidence="1" id="KW-0808">Transferase</keyword>
<feature type="compositionally biased region" description="Basic residues" evidence="14">
    <location>
        <begin position="447"/>
        <end position="456"/>
    </location>
</feature>
<organism evidence="19 20">
    <name type="scientific">Trichonephila clavipes</name>
    <name type="common">Golden silk orbweaver</name>
    <name type="synonym">Nephila clavipes</name>
    <dbReference type="NCBI Taxonomy" id="2585209"/>
    <lineage>
        <taxon>Eukaryota</taxon>
        <taxon>Metazoa</taxon>
        <taxon>Ecdysozoa</taxon>
        <taxon>Arthropoda</taxon>
        <taxon>Chelicerata</taxon>
        <taxon>Arachnida</taxon>
        <taxon>Araneae</taxon>
        <taxon>Araneomorphae</taxon>
        <taxon>Entelegynae</taxon>
        <taxon>Araneoidea</taxon>
        <taxon>Nephilidae</taxon>
        <taxon>Trichonephila</taxon>
    </lineage>
</organism>
<feature type="compositionally biased region" description="Basic and acidic residues" evidence="14">
    <location>
        <begin position="43"/>
        <end position="70"/>
    </location>
</feature>
<keyword evidence="10" id="KW-0067">ATP-binding</keyword>
<evidence type="ECO:0000256" key="12">
    <source>
        <dbReference type="PROSITE-ProRule" id="PRU00175"/>
    </source>
</evidence>
<feature type="region of interest" description="Disordered" evidence="14">
    <location>
        <begin position="687"/>
        <end position="708"/>
    </location>
</feature>
<dbReference type="CDD" id="cd17917">
    <property type="entry name" value="DEXHc_RHA-like"/>
    <property type="match status" value="1"/>
</dbReference>
<feature type="compositionally biased region" description="Basic and acidic residues" evidence="14">
    <location>
        <begin position="483"/>
        <end position="500"/>
    </location>
</feature>
<feature type="compositionally biased region" description="Basic and acidic residues" evidence="14">
    <location>
        <begin position="572"/>
        <end position="584"/>
    </location>
</feature>
<dbReference type="CDD" id="cd18791">
    <property type="entry name" value="SF2_C_RHA"/>
    <property type="match status" value="1"/>
</dbReference>
<dbReference type="PANTHER" id="PTHR18934:SF91">
    <property type="entry name" value="PRE-MRNA-SPLICING FACTOR ATP-DEPENDENT RNA HELICASE PRP16"/>
    <property type="match status" value="1"/>
</dbReference>
<dbReference type="Gene3D" id="3.40.50.300">
    <property type="entry name" value="P-loop containing nucleotide triphosphate hydrolases"/>
    <property type="match status" value="2"/>
</dbReference>
<feature type="compositionally biased region" description="Polar residues" evidence="14">
    <location>
        <begin position="1"/>
        <end position="12"/>
    </location>
</feature>
<keyword evidence="8 19" id="KW-0347">Helicase</keyword>
<evidence type="ECO:0000256" key="5">
    <source>
        <dbReference type="ARBA" id="ARBA00022771"/>
    </source>
</evidence>
<protein>
    <submittedName>
        <fullName evidence="19">ATP-dependent RNA helicase DEAH12, chloroplastic</fullName>
    </submittedName>
</protein>
<keyword evidence="7" id="KW-0378">Hydrolase</keyword>
<feature type="compositionally biased region" description="Low complexity" evidence="14">
    <location>
        <begin position="264"/>
        <end position="276"/>
    </location>
</feature>
<evidence type="ECO:0000313" key="20">
    <source>
        <dbReference type="Proteomes" id="UP000887159"/>
    </source>
</evidence>
<evidence type="ECO:0000256" key="10">
    <source>
        <dbReference type="ARBA" id="ARBA00022840"/>
    </source>
</evidence>
<dbReference type="GO" id="GO:0003723">
    <property type="term" value="F:RNA binding"/>
    <property type="evidence" value="ECO:0007669"/>
    <property type="project" value="TreeGrafter"/>
</dbReference>
<dbReference type="Gene3D" id="1.20.120.1750">
    <property type="match status" value="1"/>
</dbReference>
<evidence type="ECO:0000313" key="19">
    <source>
        <dbReference type="EMBL" id="GFY30949.1"/>
    </source>
</evidence>
<dbReference type="InterPro" id="IPR002464">
    <property type="entry name" value="DNA/RNA_helicase_DEAH_CS"/>
</dbReference>
<evidence type="ECO:0000256" key="9">
    <source>
        <dbReference type="ARBA" id="ARBA00022833"/>
    </source>
</evidence>
<dbReference type="InterPro" id="IPR011545">
    <property type="entry name" value="DEAD/DEAH_box_helicase_dom"/>
</dbReference>
<evidence type="ECO:0000256" key="3">
    <source>
        <dbReference type="ARBA" id="ARBA00022737"/>
    </source>
</evidence>
<evidence type="ECO:0000256" key="13">
    <source>
        <dbReference type="SAM" id="Coils"/>
    </source>
</evidence>
<evidence type="ECO:0000256" key="6">
    <source>
        <dbReference type="ARBA" id="ARBA00022786"/>
    </source>
</evidence>
<feature type="compositionally biased region" description="Basic and acidic residues" evidence="14">
    <location>
        <begin position="178"/>
        <end position="190"/>
    </location>
</feature>
<feature type="compositionally biased region" description="Polar residues" evidence="14">
    <location>
        <begin position="165"/>
        <end position="177"/>
    </location>
</feature>
<dbReference type="PROSITE" id="PS51873">
    <property type="entry name" value="TRIAD"/>
    <property type="match status" value="1"/>
</dbReference>
<dbReference type="Pfam" id="PF01485">
    <property type="entry name" value="IBR"/>
    <property type="match status" value="1"/>
</dbReference>
<feature type="domain" description="Helicase C-terminal" evidence="17">
    <location>
        <begin position="1235"/>
        <end position="1407"/>
    </location>
</feature>
<evidence type="ECO:0000256" key="1">
    <source>
        <dbReference type="ARBA" id="ARBA00022679"/>
    </source>
</evidence>
<feature type="region of interest" description="Disordered" evidence="14">
    <location>
        <begin position="159"/>
        <end position="312"/>
    </location>
</feature>
<dbReference type="GO" id="GO:0005524">
    <property type="term" value="F:ATP binding"/>
    <property type="evidence" value="ECO:0007669"/>
    <property type="project" value="UniProtKB-KW"/>
</dbReference>
<accession>A0A8X7BHS7</accession>
<dbReference type="Pfam" id="PF00271">
    <property type="entry name" value="Helicase_C"/>
    <property type="match status" value="1"/>
</dbReference>
<comment type="caution">
    <text evidence="19">The sequence shown here is derived from an EMBL/GenBank/DDBJ whole genome shotgun (WGS) entry which is preliminary data.</text>
</comment>
<feature type="compositionally biased region" description="Basic and acidic residues" evidence="14">
    <location>
        <begin position="302"/>
        <end position="312"/>
    </location>
</feature>
<evidence type="ECO:0000256" key="8">
    <source>
        <dbReference type="ARBA" id="ARBA00022806"/>
    </source>
</evidence>
<dbReference type="PROSITE" id="PS51194">
    <property type="entry name" value="HELICASE_CTER"/>
    <property type="match status" value="1"/>
</dbReference>
<feature type="compositionally biased region" description="Basic and acidic residues" evidence="14">
    <location>
        <begin position="13"/>
        <end position="22"/>
    </location>
</feature>
<dbReference type="InterPro" id="IPR002867">
    <property type="entry name" value="IBR_dom"/>
</dbReference>
<dbReference type="PROSITE" id="PS00690">
    <property type="entry name" value="DEAH_ATP_HELICASE"/>
    <property type="match status" value="1"/>
</dbReference>
<dbReference type="InterPro" id="IPR056245">
    <property type="entry name" value="KH_DEAH11/12"/>
</dbReference>
<dbReference type="Pfam" id="PF24471">
    <property type="entry name" value="KH_DEAH11"/>
    <property type="match status" value="1"/>
</dbReference>
<evidence type="ECO:0000259" key="16">
    <source>
        <dbReference type="PROSITE" id="PS51192"/>
    </source>
</evidence>
<dbReference type="InterPro" id="IPR044066">
    <property type="entry name" value="TRIAD_supradom"/>
</dbReference>
<dbReference type="InterPro" id="IPR011709">
    <property type="entry name" value="DEAD-box_helicase_OB_fold"/>
</dbReference>
<dbReference type="Gene3D" id="3.30.40.10">
    <property type="entry name" value="Zinc/RING finger domain, C3HC4 (zinc finger)"/>
    <property type="match status" value="1"/>
</dbReference>
<dbReference type="PANTHER" id="PTHR18934">
    <property type="entry name" value="ATP-DEPENDENT RNA HELICASE"/>
    <property type="match status" value="1"/>
</dbReference>
<dbReference type="GO" id="GO:0004386">
    <property type="term" value="F:helicase activity"/>
    <property type="evidence" value="ECO:0007669"/>
    <property type="project" value="UniProtKB-KW"/>
</dbReference>
<dbReference type="Pfam" id="PF00270">
    <property type="entry name" value="DEAD"/>
    <property type="match status" value="1"/>
</dbReference>
<evidence type="ECO:0000256" key="4">
    <source>
        <dbReference type="ARBA" id="ARBA00022741"/>
    </source>
</evidence>
<dbReference type="InterPro" id="IPR027417">
    <property type="entry name" value="P-loop_NTPase"/>
</dbReference>
<keyword evidence="13" id="KW-0175">Coiled coil</keyword>
<evidence type="ECO:0000256" key="7">
    <source>
        <dbReference type="ARBA" id="ARBA00022801"/>
    </source>
</evidence>
<evidence type="ECO:0000256" key="11">
    <source>
        <dbReference type="ARBA" id="ARBA00038040"/>
    </source>
</evidence>
<dbReference type="SUPFAM" id="SSF57850">
    <property type="entry name" value="RING/U-box"/>
    <property type="match status" value="3"/>
</dbReference>
<evidence type="ECO:0000256" key="2">
    <source>
        <dbReference type="ARBA" id="ARBA00022723"/>
    </source>
</evidence>
<dbReference type="GO" id="GO:0016787">
    <property type="term" value="F:hydrolase activity"/>
    <property type="evidence" value="ECO:0007669"/>
    <property type="project" value="UniProtKB-KW"/>
</dbReference>
<dbReference type="InterPro" id="IPR001650">
    <property type="entry name" value="Helicase_C-like"/>
</dbReference>
<keyword evidence="2" id="KW-0479">Metal-binding</keyword>
<keyword evidence="9" id="KW-0862">Zinc</keyword>
<dbReference type="CDD" id="cd20335">
    <property type="entry name" value="BRcat_RBR"/>
    <property type="match status" value="1"/>
</dbReference>
<proteinExistence type="inferred from homology"/>
<feature type="domain" description="RING-type" evidence="18">
    <location>
        <begin position="2259"/>
        <end position="2473"/>
    </location>
</feature>
<evidence type="ECO:0000256" key="14">
    <source>
        <dbReference type="SAM" id="MobiDB-lite"/>
    </source>
</evidence>
<reference evidence="19" key="1">
    <citation type="submission" date="2020-08" db="EMBL/GenBank/DDBJ databases">
        <title>Multicomponent nature underlies the extraordinary mechanical properties of spider dragline silk.</title>
        <authorList>
            <person name="Kono N."/>
            <person name="Nakamura H."/>
            <person name="Mori M."/>
            <person name="Yoshida Y."/>
            <person name="Ohtoshi R."/>
            <person name="Malay A.D."/>
            <person name="Moran D.A.P."/>
            <person name="Tomita M."/>
            <person name="Numata K."/>
            <person name="Arakawa K."/>
        </authorList>
    </citation>
    <scope>NUCLEOTIDE SEQUENCE</scope>
</reference>
<sequence length="2473" mass="284259">MADQSKAQNQKNASDDCRKNISEEDVSFAGNSNSSSSSQFNDKQFEKKPRASSSKENDFTKSIKYQDKDSYNNQKHHFFGTGLYNTDDIEDLPPRYRQKVLKVVDDVVSFFSSKYPEDFELSNSQIKDIVDLNKANCDPKLESKSVLNKTFSNKKSEAEFDSDAASKSNQFTHVSDSVQERIKGRGDFKGKFNKQNNHHKNFLKGYEPFGSPSHNVQSSSKPPGKPPNSQRNLRIPNVSLDNHQNRSRTFSNSTDNTHNSYRTSSDSSDNFRCSSRISDDDHSSSCTSISKDSNYCGQSNSKIKDHPSSSRQKDLIESAVFHHKKGKDFSNEKRDYLKQNKNVGVDNIKSNVRRNDRFDNKDLNSNGKLTEFKETEEQRSKSRTNKKFLRGNAYQNAFSDSGRADDHAERNSQSSSKNAFKNVILEDKESVHASQSVEPDCSESPKKLIKPGRHSRNNQNPDEYFTTRKQYNKHPFKTNDFSPHSDKAKQEGLRQRKFSEDSNVASDVSSVSSEKIYQNTFHHSSKKFIEKNSSFKKSKNYSGVSCSGSVMDSDSVIKGYEQSNTKNSNFSKSDKSDFHLRDSGPYEIKSVSPQKGNMSRNLKTPSNEYRKHFKHSSIQDSLCSKNDESFEHSQNATDADKIIMENKHLTDKDQKVNHKRTNSDFENTHSSLKVSQNRNYKRQNNNIFNNSSKALNDSKTVSLPKPNTKDVSRQITKCIEESGSSVTNNSNARLFPPIRIRSSLEFENAKEHRNYHVPPSSIKKTKELGFFITVNVSERYNDLEFWHKFFVNALEDKPFNLDICCGFSESLILNFNRRSDGMKATPILRKLKNATKNLREPHLILVSNFKSHRMRPCDCRGVMFQNCHMYFKDFASRFIKEHKDKIAEVETEIRSLNNKKSKWKQNLSIQLKSSLHEKLLILKRMEFVFLDYVNDLEEILFLHKKFAVEGNLTLKEKFILNDEQFFEFSSKERLALKEVLILEEKYAEGRISEEEKIANENKLNSKVELPSYSVYLAIRKLKKNFSYECNSLRRCLPVYSKKNELLKSIRSYSVLVVSAETGSGKTTQLTEYLLQSKVAEKGTIICTQPRKIAAISVTKFVCGQLGSAVGKLVGYDVGTHKKYDKDTKIIYMTDYVLLKKFLRNRKLRGISCVIIDEAHERTLYTDLVLGMLKSCLNERLDLRIIITSATIDPSLFLQHFGSKQTQIIEIPGRTYPVEVVWLEKDVQIGWNYVDKCVKTAVRIHEEESEGDILVFLTSPGEIDEAIMMFQEFCSGPEMPQLMSLHGKSDLEDQLLVFETNPNNVRKIIFATNAAETSLTIPGIKYVIDSGMTKEMVYFPEKNKNCLLVTFVNKSSADQRKGRAGRTQPGVCYRMYSKRNFEEMPDSSTPEILKTNLQAAMLKLYQFGIEPRKFEFVESPPKEAVIKSVESLEQLGLIKESKEKGYCLTESGKKVVELPIEPRLAKLVLDGIKVGIGFETIIMAALVNEAGRLFFRHEDTKIMADKRKMMFCQHSGDLCTYLEIYKRWMEVAQDKRYKWCVENFINSKALSSAKRSMEEILLVLHQELGIRVSRRYNNQAFKSHYEKIIFNCFSENLCTFSGHPKMGYFSPYFTESLFIHPSSSLSYLKTQFPVFLVYSTLMQTTRNFLLDVTPIKEDTLKLAFQEGTFKLQVDMLKCLQIVPKTLGPFGESILVRHILGKGGSKIINLETLVEKLINSKNFKIDVFVEKGIILIYLEKRYHETVSQYINNIVEDAHAIMSREEEMVEMKGSFSYFYFGAGGIITDIIMPGEFKEIIIENLLNLQSKKVEETLKSFGPLQCLQVTNVGRNSCRISAVYEKVASAQEAMLHCSQLRDLKVKSVIHVPKNNEEVLPLYRLQVTWYRCPATGSGWVEFPTEADCIVASGKFTAASFYIDKNYIRFTPTKNEKILDIKNLPHFVNEIILKEKIQENLKVVLKESKEMRIHVGRKKPTAVTEKDLEHVKNELKKLFKESSLIDVKYPNLNDPFWTAFVYYKNCQDGKKALCDLGDNAKIDSFPLQVQARLESHLQCRKNVYEAIQGEVEIMKKRKNTFFSIWQKEKVVNIKFSCKSMEELCDIHLQISHLLRGKTMKCLDKKYHYLFTNDCREEIVKIEGSTKTTIILNDTRKLISIFGPKENCSLAYEKVCALIRKTALFKKKLFSLKASNIPPGFLKRLYSKYGFYLEGLINDFRLKDAKLDTEKGSLTIEGLRSNIEQVEKHLESICKELFEKNSEVKSDENKEICGICFDALTYDFYRLENCGHAFCKTCLLLQIESKIIPLTCVKQGCEKRFFVIDLKKLLSFGSEALRKSFYATALHHHINNNPGEVMYCPSPDCHRIYRISRTGGEFLCLGCKNVICTRCQAFYHYGVSCELFQNIEKDEDYSLKSWMKEDVASRKQCPYCQVVIEKDSGCNHMECANCKKHWCWLCLEIFPMSMDVYDHFPFCPKNQSSSN</sequence>
<feature type="compositionally biased region" description="Polar residues" evidence="14">
    <location>
        <begin position="687"/>
        <end position="701"/>
    </location>
</feature>
<keyword evidence="5 12" id="KW-0863">Zinc-finger</keyword>
<dbReference type="PROSITE" id="PS51192">
    <property type="entry name" value="HELICASE_ATP_BIND_1"/>
    <property type="match status" value="1"/>
</dbReference>
<comment type="similarity">
    <text evidence="11">Belongs to the DEAD box helicase family. DEAH subfamily. PRP16 sub-subfamily.</text>
</comment>
<dbReference type="SMART" id="SM00487">
    <property type="entry name" value="DEXDc"/>
    <property type="match status" value="1"/>
</dbReference>
<dbReference type="EMBL" id="BMAU01021395">
    <property type="protein sequence ID" value="GFY30949.1"/>
    <property type="molecule type" value="Genomic_DNA"/>
</dbReference>
<evidence type="ECO:0000259" key="18">
    <source>
        <dbReference type="PROSITE" id="PS51873"/>
    </source>
</evidence>
<keyword evidence="4" id="KW-0547">Nucleotide-binding</keyword>
<keyword evidence="20" id="KW-1185">Reference proteome</keyword>
<dbReference type="PROSITE" id="PS00518">
    <property type="entry name" value="ZF_RING_1"/>
    <property type="match status" value="1"/>
</dbReference>